<evidence type="ECO:0000256" key="2">
    <source>
        <dbReference type="ARBA" id="ARBA00008749"/>
    </source>
</evidence>
<keyword evidence="11" id="KW-1185">Reference proteome</keyword>
<evidence type="ECO:0000256" key="4">
    <source>
        <dbReference type="ARBA" id="ARBA00022723"/>
    </source>
</evidence>
<organism evidence="10 11">
    <name type="scientific">Azospirillum thermophilum</name>
    <dbReference type="NCBI Taxonomy" id="2202148"/>
    <lineage>
        <taxon>Bacteria</taxon>
        <taxon>Pseudomonadati</taxon>
        <taxon>Pseudomonadota</taxon>
        <taxon>Alphaproteobacteria</taxon>
        <taxon>Rhodospirillales</taxon>
        <taxon>Azospirillaceae</taxon>
        <taxon>Azospirillum</taxon>
    </lineage>
</organism>
<proteinExistence type="inferred from homology"/>
<evidence type="ECO:0000256" key="5">
    <source>
        <dbReference type="ARBA" id="ARBA00022832"/>
    </source>
</evidence>
<evidence type="ECO:0000256" key="6">
    <source>
        <dbReference type="ARBA" id="ARBA00023002"/>
    </source>
</evidence>
<dbReference type="GO" id="GO:0046872">
    <property type="term" value="F:metal ion binding"/>
    <property type="evidence" value="ECO:0007669"/>
    <property type="project" value="UniProtKB-KW"/>
</dbReference>
<dbReference type="Gene3D" id="1.10.620.20">
    <property type="entry name" value="Ribonucleotide Reductase, subunit A"/>
    <property type="match status" value="1"/>
</dbReference>
<gene>
    <name evidence="10" type="ORF">DEW08_15455</name>
</gene>
<evidence type="ECO:0000256" key="9">
    <source>
        <dbReference type="ARBA" id="ARBA00023160"/>
    </source>
</evidence>
<sequence>MAEGAAHDTVRLHWRYEELPWDKLDHGKVDPDLVPLIKAASLVEFNADDYTAYLCNVFHDDPEFQAVARGWAVEEVQHGRALGRWAELVDPGFDFEAAVERFRAGYRVPIELDSSVRGSRTGEMIARCIVETGTSSYYAAIGDSTDEPVLKLICKNIAADELRHYKIFYTYAKKYLGVEGLNRLQRLKVALSRIGESEDDELAYAYFAANAPVSAAYDRKTYNAAYKRRAYGRYRPKHVDRAIAMVFKACGLKPHGRLCTVASRGAWWLIDSKARKLSATAA</sequence>
<evidence type="ECO:0000256" key="8">
    <source>
        <dbReference type="ARBA" id="ARBA00023098"/>
    </source>
</evidence>
<keyword evidence="6" id="KW-0560">Oxidoreductase</keyword>
<comment type="similarity">
    <text evidence="2">Belongs to the fatty acid desaturase type 2 family.</text>
</comment>
<dbReference type="RefSeq" id="WP_109328581.1">
    <property type="nucleotide sequence ID" value="NZ_CP029353.1"/>
</dbReference>
<keyword evidence="5" id="KW-0276">Fatty acid metabolism</keyword>
<name>A0A2S2CSG5_9PROT</name>
<keyword evidence="3" id="KW-0444">Lipid biosynthesis</keyword>
<dbReference type="GO" id="GO:0045300">
    <property type="term" value="F:stearoyl-[ACP] desaturase activity"/>
    <property type="evidence" value="ECO:0007669"/>
    <property type="project" value="InterPro"/>
</dbReference>
<evidence type="ECO:0000313" key="10">
    <source>
        <dbReference type="EMBL" id="AWK87432.1"/>
    </source>
</evidence>
<dbReference type="Proteomes" id="UP000245629">
    <property type="component" value="Chromosome 2"/>
</dbReference>
<accession>A0A2S2CSG5</accession>
<comment type="cofactor">
    <cofactor evidence="1">
        <name>Fe(2+)</name>
        <dbReference type="ChEBI" id="CHEBI:29033"/>
    </cofactor>
</comment>
<dbReference type="OrthoDB" id="581372at2"/>
<dbReference type="Pfam" id="PF03405">
    <property type="entry name" value="FA_desaturase_2"/>
    <property type="match status" value="1"/>
</dbReference>
<protein>
    <submittedName>
        <fullName evidence="10">Rubrerythrin family protein</fullName>
    </submittedName>
</protein>
<keyword evidence="8" id="KW-0443">Lipid metabolism</keyword>
<keyword evidence="4" id="KW-0479">Metal-binding</keyword>
<dbReference type="GO" id="GO:0006633">
    <property type="term" value="P:fatty acid biosynthetic process"/>
    <property type="evidence" value="ECO:0007669"/>
    <property type="project" value="UniProtKB-KW"/>
</dbReference>
<evidence type="ECO:0000256" key="3">
    <source>
        <dbReference type="ARBA" id="ARBA00022516"/>
    </source>
</evidence>
<dbReference type="EMBL" id="CP029353">
    <property type="protein sequence ID" value="AWK87432.1"/>
    <property type="molecule type" value="Genomic_DNA"/>
</dbReference>
<dbReference type="InterPro" id="IPR012348">
    <property type="entry name" value="RNR-like"/>
</dbReference>
<dbReference type="KEGG" id="azz:DEW08_15455"/>
<dbReference type="SUPFAM" id="SSF47240">
    <property type="entry name" value="Ferritin-like"/>
    <property type="match status" value="1"/>
</dbReference>
<dbReference type="InterPro" id="IPR009078">
    <property type="entry name" value="Ferritin-like_SF"/>
</dbReference>
<keyword evidence="9" id="KW-0275">Fatty acid biosynthesis</keyword>
<evidence type="ECO:0000313" key="11">
    <source>
        <dbReference type="Proteomes" id="UP000245629"/>
    </source>
</evidence>
<evidence type="ECO:0000256" key="7">
    <source>
        <dbReference type="ARBA" id="ARBA00023004"/>
    </source>
</evidence>
<evidence type="ECO:0000256" key="1">
    <source>
        <dbReference type="ARBA" id="ARBA00001954"/>
    </source>
</evidence>
<reference evidence="11" key="1">
    <citation type="submission" date="2018-05" db="EMBL/GenBank/DDBJ databases">
        <title>Azospirillum thermophila sp. nov., a novel isolated from hot spring.</title>
        <authorList>
            <person name="Zhao Z."/>
        </authorList>
    </citation>
    <scope>NUCLEOTIDE SEQUENCE [LARGE SCALE GENOMIC DNA]</scope>
    <source>
        <strain evidence="11">CFH 70021</strain>
    </source>
</reference>
<dbReference type="InterPro" id="IPR005067">
    <property type="entry name" value="Fatty_acid_desaturase-2"/>
</dbReference>
<dbReference type="AlphaFoldDB" id="A0A2S2CSG5"/>
<keyword evidence="7" id="KW-0408">Iron</keyword>